<keyword evidence="1" id="KW-0812">Transmembrane</keyword>
<reference evidence="2" key="1">
    <citation type="submission" date="2020-05" db="EMBL/GenBank/DDBJ databases">
        <authorList>
            <person name="Chiriac C."/>
            <person name="Salcher M."/>
            <person name="Ghai R."/>
            <person name="Kavagutti S V."/>
        </authorList>
    </citation>
    <scope>NUCLEOTIDE SEQUENCE</scope>
</reference>
<dbReference type="InterPro" id="IPR021315">
    <property type="entry name" value="Gap/Sap"/>
</dbReference>
<dbReference type="AlphaFoldDB" id="A0A6J6HY38"/>
<feature type="transmembrane region" description="Helical" evidence="1">
    <location>
        <begin position="193"/>
        <end position="218"/>
    </location>
</feature>
<feature type="transmembrane region" description="Helical" evidence="1">
    <location>
        <begin position="73"/>
        <end position="91"/>
    </location>
</feature>
<name>A0A6J6HY38_9ZZZZ</name>
<gene>
    <name evidence="2" type="ORF">UFOPK1835_01611</name>
</gene>
<organism evidence="2">
    <name type="scientific">freshwater metagenome</name>
    <dbReference type="NCBI Taxonomy" id="449393"/>
    <lineage>
        <taxon>unclassified sequences</taxon>
        <taxon>metagenomes</taxon>
        <taxon>ecological metagenomes</taxon>
    </lineage>
</organism>
<proteinExistence type="predicted"/>
<keyword evidence="1" id="KW-1133">Transmembrane helix</keyword>
<dbReference type="Pfam" id="PF11139">
    <property type="entry name" value="SfLAP"/>
    <property type="match status" value="1"/>
</dbReference>
<dbReference type="EMBL" id="CAEZUP010000083">
    <property type="protein sequence ID" value="CAB4618922.1"/>
    <property type="molecule type" value="Genomic_DNA"/>
</dbReference>
<evidence type="ECO:0000256" key="1">
    <source>
        <dbReference type="SAM" id="Phobius"/>
    </source>
</evidence>
<accession>A0A6J6HY38</accession>
<sequence length="220" mass="23944">MLSLLLSILLLGLWSNAEPGTLVVFVLLLSHKRPVRNAIAFVAGWMTSLATVFAISFFVVRGSNPIHESADQAWLHWAEIGLSALLIPVAIHEWRRRSADRPDEPAKTSRWASHLGPRTAFLAGIFEEPWTVTAAVALIVLRAKPTALETLLAFVVFAVASTASVAITFIAFKRNPERAEELLRRVESSIEKHGPPIFAVLAAVFAVGFAADGIYGLVRG</sequence>
<keyword evidence="1" id="KW-0472">Membrane</keyword>
<feature type="transmembrane region" description="Helical" evidence="1">
    <location>
        <begin position="151"/>
        <end position="172"/>
    </location>
</feature>
<evidence type="ECO:0000313" key="2">
    <source>
        <dbReference type="EMBL" id="CAB4618922.1"/>
    </source>
</evidence>
<protein>
    <submittedName>
        <fullName evidence="2">Unannotated protein</fullName>
    </submittedName>
</protein>
<feature type="transmembrane region" description="Helical" evidence="1">
    <location>
        <begin position="41"/>
        <end position="61"/>
    </location>
</feature>